<dbReference type="HOGENOM" id="CLU_399486_0_0_0"/>
<dbReference type="eggNOG" id="COG1404">
    <property type="taxonomic scope" value="Bacteria"/>
</dbReference>
<dbReference type="CDD" id="cd07484">
    <property type="entry name" value="Peptidases_S8_Thermitase_like"/>
    <property type="match status" value="1"/>
</dbReference>
<evidence type="ECO:0000256" key="6">
    <source>
        <dbReference type="ARBA" id="ARBA00022825"/>
    </source>
</evidence>
<evidence type="ECO:0000256" key="3">
    <source>
        <dbReference type="ARBA" id="ARBA00022525"/>
    </source>
</evidence>
<dbReference type="PATRIC" id="fig|324602.8.peg.3825"/>
<dbReference type="SUPFAM" id="SSF52743">
    <property type="entry name" value="Subtilisin-like"/>
    <property type="match status" value="1"/>
</dbReference>
<feature type="domain" description="Peptidase S8/S53" evidence="9">
    <location>
        <begin position="129"/>
        <end position="372"/>
    </location>
</feature>
<dbReference type="Pfam" id="PF00082">
    <property type="entry name" value="Peptidase_S8"/>
    <property type="match status" value="1"/>
</dbReference>
<proteinExistence type="inferred from homology"/>
<dbReference type="PRINTS" id="PR00723">
    <property type="entry name" value="SUBTILISIN"/>
</dbReference>
<evidence type="ECO:0000256" key="4">
    <source>
        <dbReference type="ARBA" id="ARBA00022670"/>
    </source>
</evidence>
<keyword evidence="3" id="KW-0964">Secreted</keyword>
<evidence type="ECO:0000256" key="2">
    <source>
        <dbReference type="ARBA" id="ARBA00011073"/>
    </source>
</evidence>
<name>A9WJW6_CHLAA</name>
<dbReference type="PANTHER" id="PTHR43399">
    <property type="entry name" value="SUBTILISIN-RELATED"/>
    <property type="match status" value="1"/>
</dbReference>
<dbReference type="EnsemblBacteria" id="ABY36582">
    <property type="protein sequence ID" value="ABY36582"/>
    <property type="gene ID" value="Caur_3397"/>
</dbReference>
<protein>
    <submittedName>
        <fullName evidence="10">Peptidase S8 and S53 subtilisin kexin sedolisin</fullName>
    </submittedName>
</protein>
<feature type="active site" description="Charge relay system" evidence="7">
    <location>
        <position position="168"/>
    </location>
</feature>
<evidence type="ECO:0000259" key="9">
    <source>
        <dbReference type="Pfam" id="PF00082"/>
    </source>
</evidence>
<dbReference type="InterPro" id="IPR034084">
    <property type="entry name" value="Thermitase-like_dom"/>
</dbReference>
<comment type="similarity">
    <text evidence="2 7 8">Belongs to the peptidase S8 family.</text>
</comment>
<reference evidence="11" key="1">
    <citation type="journal article" date="2011" name="BMC Genomics">
        <title>Complete genome sequence of the filamentous anoxygenic phototrophic bacterium Chloroflexus aurantiacus.</title>
        <authorList>
            <person name="Tang K.H."/>
            <person name="Barry K."/>
            <person name="Chertkov O."/>
            <person name="Dalin E."/>
            <person name="Han C.S."/>
            <person name="Hauser L.J."/>
            <person name="Honchak B.M."/>
            <person name="Karbach L.E."/>
            <person name="Land M.L."/>
            <person name="Lapidus A."/>
            <person name="Larimer F.W."/>
            <person name="Mikhailova N."/>
            <person name="Pitluck S."/>
            <person name="Pierson B.K."/>
            <person name="Blankenship R.E."/>
        </authorList>
    </citation>
    <scope>NUCLEOTIDE SEQUENCE [LARGE SCALE GENOMIC DNA]</scope>
    <source>
        <strain evidence="11">ATCC 29366 / DSM 635 / J-10-fl</strain>
    </source>
</reference>
<dbReference type="GO" id="GO:0004252">
    <property type="term" value="F:serine-type endopeptidase activity"/>
    <property type="evidence" value="ECO:0000318"/>
    <property type="project" value="GO_Central"/>
</dbReference>
<evidence type="ECO:0000313" key="11">
    <source>
        <dbReference type="Proteomes" id="UP000002008"/>
    </source>
</evidence>
<gene>
    <name evidence="10" type="ordered locus">Caur_3397</name>
</gene>
<dbReference type="GO" id="GO:0006508">
    <property type="term" value="P:proteolysis"/>
    <property type="evidence" value="ECO:0000318"/>
    <property type="project" value="GO_Central"/>
</dbReference>
<keyword evidence="5 7" id="KW-0378">Hydrolase</keyword>
<evidence type="ECO:0000256" key="8">
    <source>
        <dbReference type="RuleBase" id="RU003355"/>
    </source>
</evidence>
<evidence type="ECO:0000313" key="10">
    <source>
        <dbReference type="EMBL" id="ABY36582.1"/>
    </source>
</evidence>
<evidence type="ECO:0000256" key="5">
    <source>
        <dbReference type="ARBA" id="ARBA00022801"/>
    </source>
</evidence>
<dbReference type="RefSeq" id="WP_012259235.1">
    <property type="nucleotide sequence ID" value="NC_010175.1"/>
</dbReference>
<keyword evidence="6 7" id="KW-0720">Serine protease</keyword>
<dbReference type="PROSITE" id="PS00137">
    <property type="entry name" value="SUBTILASE_HIS"/>
    <property type="match status" value="1"/>
</dbReference>
<dbReference type="InterPro" id="IPR022398">
    <property type="entry name" value="Peptidase_S8_His-AS"/>
</dbReference>
<dbReference type="STRING" id="324602.Caur_3397"/>
<feature type="active site" description="Charge relay system" evidence="7">
    <location>
        <position position="135"/>
    </location>
</feature>
<keyword evidence="11" id="KW-1185">Reference proteome</keyword>
<evidence type="ECO:0000256" key="1">
    <source>
        <dbReference type="ARBA" id="ARBA00004613"/>
    </source>
</evidence>
<dbReference type="KEGG" id="cau:Caur_3397"/>
<keyword evidence="4 7" id="KW-0645">Protease</keyword>
<dbReference type="PROSITE" id="PS00136">
    <property type="entry name" value="SUBTILASE_ASP"/>
    <property type="match status" value="1"/>
</dbReference>
<dbReference type="InterPro" id="IPR051048">
    <property type="entry name" value="Peptidase_S8/S53_subtilisin"/>
</dbReference>
<dbReference type="InterPro" id="IPR000209">
    <property type="entry name" value="Peptidase_S8/S53_dom"/>
</dbReference>
<dbReference type="EMBL" id="CP000909">
    <property type="protein sequence ID" value="ABY36582.1"/>
    <property type="molecule type" value="Genomic_DNA"/>
</dbReference>
<dbReference type="InterPro" id="IPR023828">
    <property type="entry name" value="Peptidase_S8_Ser-AS"/>
</dbReference>
<dbReference type="InterPro" id="IPR015500">
    <property type="entry name" value="Peptidase_S8_subtilisin-rel"/>
</dbReference>
<dbReference type="Gene3D" id="3.40.50.200">
    <property type="entry name" value="Peptidase S8/S53 domain"/>
    <property type="match status" value="1"/>
</dbReference>
<dbReference type="InParanoid" id="A9WJW6"/>
<organism evidence="10 11">
    <name type="scientific">Chloroflexus aurantiacus (strain ATCC 29366 / DSM 635 / J-10-fl)</name>
    <dbReference type="NCBI Taxonomy" id="324602"/>
    <lineage>
        <taxon>Bacteria</taxon>
        <taxon>Bacillati</taxon>
        <taxon>Chloroflexota</taxon>
        <taxon>Chloroflexia</taxon>
        <taxon>Chloroflexales</taxon>
        <taxon>Chloroflexineae</taxon>
        <taxon>Chloroflexaceae</taxon>
        <taxon>Chloroflexus</taxon>
    </lineage>
</organism>
<comment type="subcellular location">
    <subcellularLocation>
        <location evidence="1">Secreted</location>
    </subcellularLocation>
</comment>
<accession>A9WJW6</accession>
<dbReference type="PROSITE" id="PS51892">
    <property type="entry name" value="SUBTILASE"/>
    <property type="match status" value="1"/>
</dbReference>
<dbReference type="PROSITE" id="PS00138">
    <property type="entry name" value="SUBTILASE_SER"/>
    <property type="match status" value="1"/>
</dbReference>
<feature type="active site" description="Charge relay system" evidence="7">
    <location>
        <position position="324"/>
    </location>
</feature>
<dbReference type="PANTHER" id="PTHR43399:SF4">
    <property type="entry name" value="CELL WALL-ASSOCIATED PROTEASE"/>
    <property type="match status" value="1"/>
</dbReference>
<dbReference type="InterPro" id="IPR023827">
    <property type="entry name" value="Peptidase_S8_Asp-AS"/>
</dbReference>
<dbReference type="InterPro" id="IPR036852">
    <property type="entry name" value="Peptidase_S8/S53_dom_sf"/>
</dbReference>
<sequence length="599" mass="63948">MPARSGLLLLIIFVVVAGLPPVTPVQAAHPTDLIVKFAVPQDTTDVVRALKALKVEPLGEQTYLVRLPAGMSVEWAGNRIRQHKNVVYAVPDYERTITRTPNDPLRERQWALGTIAAYDAWDITTGGPIVVAVIDTGIDASHPELEGRVLGGFNAITGSTDVSDDNGHGTAVAGLIAASGDNGVGIAGMCWGCVILPIKACLSSGRCRDSSVISAIRWATDNGARIINLSLGGTLASPALHEAVRYATERGVLVVAASGNERAEGNAPNYPAAYPETVAIGASGYSDEVTGFSNTGEFIDLVAPGVDIVTTTPGNSYALATGTSFASPFASGAAALVMTIRPDLSSADVRCILSVAADDRGAPGRDGEYGYGRLNVLAAIQTATTYGGCPLGTPTVGGNPGFDPFARVEPPADDRLYFPETGHTLGGGFRTYWEQNGGLPIFGFPVSEEFTEIGSDGRPVTVQYFERHRFEWRPENQPPYHVLLSRIGDTILQRQGRDWTTFERSGPLAGCLYFAETNQSLCEPFLSYWQRNGLEFDGRPGKSYAESLALFGLPLSAPRVEETRPGTVVIVQWFERARFELHPDGQVLLGLLGNELLGR</sequence>
<dbReference type="Proteomes" id="UP000002008">
    <property type="component" value="Chromosome"/>
</dbReference>
<dbReference type="AlphaFoldDB" id="A9WJW6"/>
<evidence type="ECO:0000256" key="7">
    <source>
        <dbReference type="PROSITE-ProRule" id="PRU01240"/>
    </source>
</evidence>
<dbReference type="GO" id="GO:0005576">
    <property type="term" value="C:extracellular region"/>
    <property type="evidence" value="ECO:0007669"/>
    <property type="project" value="UniProtKB-SubCell"/>
</dbReference>